<dbReference type="PANTHER" id="PTHR34704:SF1">
    <property type="entry name" value="ATPASE"/>
    <property type="match status" value="1"/>
</dbReference>
<dbReference type="PANTHER" id="PTHR34704">
    <property type="entry name" value="ATPASE"/>
    <property type="match status" value="1"/>
</dbReference>
<evidence type="ECO:0000259" key="1">
    <source>
        <dbReference type="Pfam" id="PF01637"/>
    </source>
</evidence>
<dbReference type="EMBL" id="PDYG01000030">
    <property type="protein sequence ID" value="PHU37785.1"/>
    <property type="molecule type" value="Genomic_DNA"/>
</dbReference>
<evidence type="ECO:0000313" key="4">
    <source>
        <dbReference type="Proteomes" id="UP000224563"/>
    </source>
</evidence>
<reference evidence="3 4" key="2">
    <citation type="submission" date="2017-10" db="EMBL/GenBank/DDBJ databases">
        <authorList>
            <person name="Banno H."/>
            <person name="Chua N.-H."/>
        </authorList>
    </citation>
    <scope>NUCLEOTIDE SEQUENCE [LARGE SCALE GENOMIC DNA]</scope>
    <source>
        <strain evidence="3 4">JK623</strain>
    </source>
</reference>
<dbReference type="RefSeq" id="WP_099386024.1">
    <property type="nucleotide sequence ID" value="NZ_JANSWH010000099.1"/>
</dbReference>
<proteinExistence type="predicted"/>
<sequence length="453" mass="52419">MIVKTAELKRLEALYEQNGNQLVFLYGKKDSEKSNLMKEFIKDKRFFFYHARRASEKAQLAMMGDEIARQYGVHLQEQTYREYFKRVKSNGPSKLVIVIQEAHHIMKKDETFWEAIVELKERKLYPGPVMIILTSSSIVWAEQTVLAEHSKMKQAFSDVHKMTDWSFLDVVRAFPEMSVSDTVSLYGVLGGVPGYLSRWNRKKNFKQNICDLVLTEGGYLYEAAENIISAELRELAVYNTILSTIASGKDKLNDLYEETGFSRAKISVYMKNLAQFDIIEKQQSVETGGMDQAKKGVYRISDTFVNFWYRFVYPHLSDLQILSASDFYDKYIAKNLDAYLNRYFIEVCKEYLSLLNQMKRLPIDISKMGSWIGKNGNIDIIAKSTDRRMIVGLCNWEKLVMTVDMLEELKKTMALARVSADHIYLFSAKAFDPQLVQLAKEDATLELIDMREL</sequence>
<dbReference type="SUPFAM" id="SSF52540">
    <property type="entry name" value="P-loop containing nucleoside triphosphate hydrolases"/>
    <property type="match status" value="1"/>
</dbReference>
<feature type="domain" description="ATPase" evidence="1">
    <location>
        <begin position="6"/>
        <end position="197"/>
    </location>
</feature>
<protein>
    <submittedName>
        <fullName evidence="3">ATPase</fullName>
    </submittedName>
</protein>
<organism evidence="3 4">
    <name type="scientific">Agathobacter ruminis</name>
    <dbReference type="NCBI Taxonomy" id="1712665"/>
    <lineage>
        <taxon>Bacteria</taxon>
        <taxon>Bacillati</taxon>
        <taxon>Bacillota</taxon>
        <taxon>Clostridia</taxon>
        <taxon>Lachnospirales</taxon>
        <taxon>Lachnospiraceae</taxon>
        <taxon>Agathobacter</taxon>
    </lineage>
</organism>
<reference evidence="3 4" key="1">
    <citation type="submission" date="2017-10" db="EMBL/GenBank/DDBJ databases">
        <title>Resolving the taxonomy of Roseburia spp., Eubacterium rectale and Agathobacter spp. through phylogenomic analysis.</title>
        <authorList>
            <person name="Sheridan P.O."/>
            <person name="Walker A.W."/>
            <person name="Duncan S.H."/>
            <person name="Scott K.P."/>
            <person name="Toole P.W.O."/>
            <person name="Luis P."/>
            <person name="Flint H.J."/>
        </authorList>
    </citation>
    <scope>NUCLEOTIDE SEQUENCE [LARGE SCALE GENOMIC DNA]</scope>
    <source>
        <strain evidence="3 4">JK623</strain>
    </source>
</reference>
<comment type="caution">
    <text evidence="3">The sequence shown here is derived from an EMBL/GenBank/DDBJ whole genome shotgun (WGS) entry which is preliminary data.</text>
</comment>
<feature type="domain" description="DUF234" evidence="2">
    <location>
        <begin position="308"/>
        <end position="399"/>
    </location>
</feature>
<dbReference type="GO" id="GO:0005524">
    <property type="term" value="F:ATP binding"/>
    <property type="evidence" value="ECO:0007669"/>
    <property type="project" value="InterPro"/>
</dbReference>
<dbReference type="InterPro" id="IPR004256">
    <property type="entry name" value="DUF234"/>
</dbReference>
<dbReference type="InterPro" id="IPR027417">
    <property type="entry name" value="P-loop_NTPase"/>
</dbReference>
<dbReference type="Pfam" id="PF01637">
    <property type="entry name" value="ATPase_2"/>
    <property type="match status" value="1"/>
</dbReference>
<dbReference type="InterPro" id="IPR011579">
    <property type="entry name" value="ATPase_dom"/>
</dbReference>
<accession>A0A2G3E3Q3</accession>
<dbReference type="Pfam" id="PF03008">
    <property type="entry name" value="DUF234"/>
    <property type="match status" value="1"/>
</dbReference>
<evidence type="ECO:0000259" key="2">
    <source>
        <dbReference type="Pfam" id="PF03008"/>
    </source>
</evidence>
<keyword evidence="4" id="KW-1185">Reference proteome</keyword>
<name>A0A2G3E3Q3_9FIRM</name>
<dbReference type="AlphaFoldDB" id="A0A2G3E3Q3"/>
<evidence type="ECO:0000313" key="3">
    <source>
        <dbReference type="EMBL" id="PHU37785.1"/>
    </source>
</evidence>
<gene>
    <name evidence="3" type="ORF">CSX02_06185</name>
</gene>
<dbReference type="Proteomes" id="UP000224563">
    <property type="component" value="Unassembled WGS sequence"/>
</dbReference>
<dbReference type="Gene3D" id="3.40.50.300">
    <property type="entry name" value="P-loop containing nucleotide triphosphate hydrolases"/>
    <property type="match status" value="1"/>
</dbReference>
<dbReference type="InterPro" id="IPR036390">
    <property type="entry name" value="WH_DNA-bd_sf"/>
</dbReference>
<dbReference type="SUPFAM" id="SSF46785">
    <property type="entry name" value="Winged helix' DNA-binding domain"/>
    <property type="match status" value="1"/>
</dbReference>